<dbReference type="Proteomes" id="UP001604336">
    <property type="component" value="Unassembled WGS sequence"/>
</dbReference>
<name>A0ABD1V3P0_9LAMI</name>
<accession>A0ABD1V3P0</accession>
<evidence type="ECO:0000313" key="3">
    <source>
        <dbReference type="Proteomes" id="UP001604336"/>
    </source>
</evidence>
<reference evidence="3" key="1">
    <citation type="submission" date="2024-07" db="EMBL/GenBank/DDBJ databases">
        <title>Two chromosome-level genome assemblies of Korean endemic species Abeliophyllum distichum and Forsythia ovata (Oleaceae).</title>
        <authorList>
            <person name="Jang H."/>
        </authorList>
    </citation>
    <scope>NUCLEOTIDE SEQUENCE [LARGE SCALE GENOMIC DNA]</scope>
</reference>
<feature type="signal peptide" evidence="1">
    <location>
        <begin position="1"/>
        <end position="33"/>
    </location>
</feature>
<protein>
    <submittedName>
        <fullName evidence="2">Mediator of RNA polymerase II transcription subunit 15a</fullName>
    </submittedName>
</protein>
<keyword evidence="3" id="KW-1185">Reference proteome</keyword>
<feature type="chain" id="PRO_5044760164" evidence="1">
    <location>
        <begin position="34"/>
        <end position="114"/>
    </location>
</feature>
<organism evidence="2 3">
    <name type="scientific">Abeliophyllum distichum</name>
    <dbReference type="NCBI Taxonomy" id="126358"/>
    <lineage>
        <taxon>Eukaryota</taxon>
        <taxon>Viridiplantae</taxon>
        <taxon>Streptophyta</taxon>
        <taxon>Embryophyta</taxon>
        <taxon>Tracheophyta</taxon>
        <taxon>Spermatophyta</taxon>
        <taxon>Magnoliopsida</taxon>
        <taxon>eudicotyledons</taxon>
        <taxon>Gunneridae</taxon>
        <taxon>Pentapetalae</taxon>
        <taxon>asterids</taxon>
        <taxon>lamiids</taxon>
        <taxon>Lamiales</taxon>
        <taxon>Oleaceae</taxon>
        <taxon>Forsythieae</taxon>
        <taxon>Abeliophyllum</taxon>
    </lineage>
</organism>
<proteinExistence type="predicted"/>
<keyword evidence="1" id="KW-0732">Signal</keyword>
<comment type="caution">
    <text evidence="2">The sequence shown here is derived from an EMBL/GenBank/DDBJ whole genome shotgun (WGS) entry which is preliminary data.</text>
</comment>
<evidence type="ECO:0000256" key="1">
    <source>
        <dbReference type="SAM" id="SignalP"/>
    </source>
</evidence>
<evidence type="ECO:0000313" key="2">
    <source>
        <dbReference type="EMBL" id="KAL2531801.1"/>
    </source>
</evidence>
<gene>
    <name evidence="2" type="ORF">Adt_05152</name>
</gene>
<dbReference type="EMBL" id="JBFOLK010000002">
    <property type="protein sequence ID" value="KAL2531801.1"/>
    <property type="molecule type" value="Genomic_DNA"/>
</dbReference>
<dbReference type="AlphaFoldDB" id="A0ABD1V3P0"/>
<sequence>MAHLGKSVSIASSLSAFSSSLLTLFFCSQSMQSQISNQGQPLPIPMVTNQSQVRQQLLPQNIQNNMPTGVPNSAGLTSALPPVGGVSQGSMPNVVGQNPNMQNLQNITFHQHIF</sequence>